<keyword evidence="2" id="KW-0808">Transferase</keyword>
<dbReference type="InterPro" id="IPR001173">
    <property type="entry name" value="Glyco_trans_2-like"/>
</dbReference>
<evidence type="ECO:0000313" key="2">
    <source>
        <dbReference type="EMBL" id="MCG4611179.1"/>
    </source>
</evidence>
<keyword evidence="3" id="KW-1185">Reference proteome</keyword>
<sequence length="326" mass="38040">MEAKAPTVSIIIPVYNVEKFLRKCLTSLVEQTFQDREIIAVNDGSTDHSLDILREFEQKYDFITVIDQKNRGMSKARNRGLSLARGEYICFIDSDDYVAPNFLERLYNACVKNDAQISCCYYYYLFPNSGFTFEYPFRCSGVLTREEAMNKLLRDMQIQSLVWNKMYKRSLFTDYNIQFPSIAFEDMATANRVFAHAERIAVLDEPLYYYVQRSGSTLATINASKINDFIRAVAMVRVSLEKSGQFCQYRKSYLALTRKTALCCYWYVLRMHNEKKSMRGCLTNMRRINRAMRHYTAESFDPLSPQLPDVVCAPTDKKLEKDYSIR</sequence>
<name>A0ABS9MK36_9FIRM</name>
<evidence type="ECO:0000313" key="3">
    <source>
        <dbReference type="Proteomes" id="UP001298681"/>
    </source>
</evidence>
<proteinExistence type="predicted"/>
<dbReference type="Pfam" id="PF00535">
    <property type="entry name" value="Glycos_transf_2"/>
    <property type="match status" value="1"/>
</dbReference>
<dbReference type="GO" id="GO:0016757">
    <property type="term" value="F:glycosyltransferase activity"/>
    <property type="evidence" value="ECO:0007669"/>
    <property type="project" value="UniProtKB-KW"/>
</dbReference>
<protein>
    <submittedName>
        <fullName evidence="2">Glycosyltransferase</fullName>
        <ecNumber evidence="2">2.4.-.-</ecNumber>
    </submittedName>
</protein>
<evidence type="ECO:0000259" key="1">
    <source>
        <dbReference type="Pfam" id="PF00535"/>
    </source>
</evidence>
<gene>
    <name evidence="2" type="ORF">L0P57_09580</name>
</gene>
<accession>A0ABS9MK36</accession>
<dbReference type="SUPFAM" id="SSF53448">
    <property type="entry name" value="Nucleotide-diphospho-sugar transferases"/>
    <property type="match status" value="1"/>
</dbReference>
<dbReference type="RefSeq" id="WP_237966903.1">
    <property type="nucleotide sequence ID" value="NZ_JAKNHQ010000012.1"/>
</dbReference>
<comment type="caution">
    <text evidence="2">The sequence shown here is derived from an EMBL/GenBank/DDBJ whole genome shotgun (WGS) entry which is preliminary data.</text>
</comment>
<dbReference type="PANTHER" id="PTHR22916:SF3">
    <property type="entry name" value="UDP-GLCNAC:BETAGAL BETA-1,3-N-ACETYLGLUCOSAMINYLTRANSFERASE-LIKE PROTEIN 1"/>
    <property type="match status" value="1"/>
</dbReference>
<dbReference type="EMBL" id="JAKNHQ010000012">
    <property type="protein sequence ID" value="MCG4611179.1"/>
    <property type="molecule type" value="Genomic_DNA"/>
</dbReference>
<dbReference type="CDD" id="cd00761">
    <property type="entry name" value="Glyco_tranf_GTA_type"/>
    <property type="match status" value="1"/>
</dbReference>
<dbReference type="Gene3D" id="3.90.550.10">
    <property type="entry name" value="Spore Coat Polysaccharide Biosynthesis Protein SpsA, Chain A"/>
    <property type="match status" value="1"/>
</dbReference>
<dbReference type="EC" id="2.4.-.-" evidence="2"/>
<dbReference type="InterPro" id="IPR029044">
    <property type="entry name" value="Nucleotide-diphossugar_trans"/>
</dbReference>
<dbReference type="PANTHER" id="PTHR22916">
    <property type="entry name" value="GLYCOSYLTRANSFERASE"/>
    <property type="match status" value="1"/>
</dbReference>
<feature type="domain" description="Glycosyltransferase 2-like" evidence="1">
    <location>
        <begin position="9"/>
        <end position="138"/>
    </location>
</feature>
<dbReference type="Proteomes" id="UP001298681">
    <property type="component" value="Unassembled WGS sequence"/>
</dbReference>
<organism evidence="2 3">
    <name type="scientific">Anaeromassilibacillus senegalensis</name>
    <dbReference type="NCBI Taxonomy" id="1673717"/>
    <lineage>
        <taxon>Bacteria</taxon>
        <taxon>Bacillati</taxon>
        <taxon>Bacillota</taxon>
        <taxon>Clostridia</taxon>
        <taxon>Eubacteriales</taxon>
        <taxon>Acutalibacteraceae</taxon>
        <taxon>Anaeromassilibacillus</taxon>
    </lineage>
</organism>
<reference evidence="2 3" key="1">
    <citation type="submission" date="2022-01" db="EMBL/GenBank/DDBJ databases">
        <title>Collection of gut derived symbiotic bacterial strains cultured from healthy donors.</title>
        <authorList>
            <person name="Lin H."/>
            <person name="Kohout C."/>
            <person name="Waligurski E."/>
            <person name="Pamer E.G."/>
        </authorList>
    </citation>
    <scope>NUCLEOTIDE SEQUENCE [LARGE SCALE GENOMIC DNA]</scope>
    <source>
        <strain evidence="2 3">DFI.7.58</strain>
    </source>
</reference>
<keyword evidence="2" id="KW-0328">Glycosyltransferase</keyword>